<protein>
    <submittedName>
        <fullName evidence="2">Type I-B CRISPR-associated protein Cas8b1/Cst1</fullName>
    </submittedName>
</protein>
<dbReference type="NCBIfam" id="TIGR01908">
    <property type="entry name" value="cas_CXXC_CXXC"/>
    <property type="match status" value="1"/>
</dbReference>
<dbReference type="Pfam" id="PF09706">
    <property type="entry name" value="Cas_CXXC_CXXC"/>
    <property type="match status" value="1"/>
</dbReference>
<comment type="caution">
    <text evidence="2">The sequence shown here is derived from an EMBL/GenBank/DDBJ whole genome shotgun (WGS) entry which is preliminary data.</text>
</comment>
<accession>A0A6A7K4W4</accession>
<dbReference type="Proteomes" id="UP000440004">
    <property type="component" value="Unassembled WGS sequence"/>
</dbReference>
<dbReference type="CDD" id="cd09754">
    <property type="entry name" value="Cas8a1_I-A"/>
    <property type="match status" value="1"/>
</dbReference>
<gene>
    <name evidence="2" type="primary">cas8a1</name>
    <name evidence="2" type="ORF">GC105_01690</name>
</gene>
<dbReference type="InterPro" id="IPR019121">
    <property type="entry name" value="CRISPR-assoc_CXXC-CXXC_dom"/>
</dbReference>
<feature type="domain" description="CRISPR-associated protein CXXC-CXXC" evidence="1">
    <location>
        <begin position="225"/>
        <end position="286"/>
    </location>
</feature>
<proteinExistence type="predicted"/>
<evidence type="ECO:0000259" key="1">
    <source>
        <dbReference type="Pfam" id="PF09706"/>
    </source>
</evidence>
<sequence>MGEKIKLEMNDWLFNAGLVGLVNILQHAGDPIEIKDQYVEFDSVILEGFEEKYFKYLIDKYEMSLSWYKIVSYENTISYFENSNFESFTVDHLENLNHYIKDIAKYYFNSASYKAAYEIIYSKVDVLSLVKKIETIKLKKNENVDDKIEEIKEKFTQLKVLIHYCKEYESKKYLAGKNVIYTIVKNAWNGVSFLNSQTKEKDMYDDYNNYFIIPIKSYIDNKKATYKYNCFVCNKGITDLKNDLSFLNNTGFDVSRKSSHVWHFNNDVALCPVCKLVYSCIPAGMTYVSNKGIYINEGSRLQSAININNKIKTEMLKETQDNRSITYRGLVYAIHEQFNDGSKYDLADIQVVKYEEEKYRFNILSKQMLRIINLSKEDLNNIINCGFTESKMYFNVYELVMERILNNQNLFTLIHKLLVCKLSNPTNCRFSMKQVQKVLTINLRIMEGLGYMEKLEKDIIKQANTSGYYLREEYRGKGSKDKLNGISYRLLNALKTSNKNMFMDTLLNCYLYAQKTVPMIFLEALKDDEKYKTIGYAFVTGLIEGKETSNKNGGDKND</sequence>
<evidence type="ECO:0000313" key="2">
    <source>
        <dbReference type="EMBL" id="MPW24506.1"/>
    </source>
</evidence>
<dbReference type="AlphaFoldDB" id="A0A6A7K4W4"/>
<organism evidence="2 3">
    <name type="scientific">Alkalibaculum sporogenes</name>
    <dbReference type="NCBI Taxonomy" id="2655001"/>
    <lineage>
        <taxon>Bacteria</taxon>
        <taxon>Bacillati</taxon>
        <taxon>Bacillota</taxon>
        <taxon>Clostridia</taxon>
        <taxon>Eubacteriales</taxon>
        <taxon>Eubacteriaceae</taxon>
        <taxon>Alkalibaculum</taxon>
    </lineage>
</organism>
<reference evidence="2 3" key="1">
    <citation type="submission" date="2019-10" db="EMBL/GenBank/DDBJ databases">
        <title>Alkalibaculum tamaniensis sp.nov., a new alkaliphilic acetogen, isolated on methoxylated aromatics from a mud volcano.</title>
        <authorList>
            <person name="Khomyakova M.A."/>
            <person name="Merkel A.Y."/>
            <person name="Bonch-Osmolovskaya E.A."/>
            <person name="Slobodkin A.I."/>
        </authorList>
    </citation>
    <scope>NUCLEOTIDE SEQUENCE [LARGE SCALE GENOMIC DNA]</scope>
    <source>
        <strain evidence="2 3">M08DMB</strain>
    </source>
</reference>
<name>A0A6A7K4W4_9FIRM</name>
<dbReference type="EMBL" id="WHNX01000002">
    <property type="protein sequence ID" value="MPW24506.1"/>
    <property type="molecule type" value="Genomic_DNA"/>
</dbReference>
<evidence type="ECO:0000313" key="3">
    <source>
        <dbReference type="Proteomes" id="UP000440004"/>
    </source>
</evidence>
<dbReference type="InterPro" id="IPR010180">
    <property type="entry name" value="CRISPR-assoc_prot_CXXC-CXXC"/>
</dbReference>
<keyword evidence="3" id="KW-1185">Reference proteome</keyword>
<dbReference type="RefSeq" id="WP_343029926.1">
    <property type="nucleotide sequence ID" value="NZ_WHNX01000002.1"/>
</dbReference>